<organism evidence="3 4">
    <name type="scientific">Ensifer adhaerens</name>
    <name type="common">Sinorhizobium morelense</name>
    <dbReference type="NCBI Taxonomy" id="106592"/>
    <lineage>
        <taxon>Bacteria</taxon>
        <taxon>Pseudomonadati</taxon>
        <taxon>Pseudomonadota</taxon>
        <taxon>Alphaproteobacteria</taxon>
        <taxon>Hyphomicrobiales</taxon>
        <taxon>Rhizobiaceae</taxon>
        <taxon>Sinorhizobium/Ensifer group</taxon>
        <taxon>Ensifer</taxon>
    </lineage>
</organism>
<name>A0A9Q8YFK7_ENSAD</name>
<feature type="domain" description="RecF/RecN/SMC N-terminal" evidence="2">
    <location>
        <begin position="5"/>
        <end position="767"/>
    </location>
</feature>
<evidence type="ECO:0000313" key="3">
    <source>
        <dbReference type="EMBL" id="USJ27631.1"/>
    </source>
</evidence>
<reference evidence="3" key="1">
    <citation type="submission" date="2022-06" db="EMBL/GenBank/DDBJ databases">
        <title>Physiological and biochemical characterization and genomic elucidation of a strain of the genus Ensifer adhaerens M8 that combines arsenic oxidation and chromium reduction.</title>
        <authorList>
            <person name="Li X."/>
            <person name="Yu c."/>
        </authorList>
    </citation>
    <scope>NUCLEOTIDE SEQUENCE</scope>
    <source>
        <strain evidence="3">M8</strain>
        <plasmid evidence="3">pB</plasmid>
    </source>
</reference>
<geneLocation type="plasmid" evidence="3 4">
    <name>pB</name>
</geneLocation>
<evidence type="ECO:0000259" key="2">
    <source>
        <dbReference type="Pfam" id="PF02463"/>
    </source>
</evidence>
<keyword evidence="1" id="KW-0175">Coiled coil</keyword>
<dbReference type="InterPro" id="IPR003395">
    <property type="entry name" value="RecF/RecN/SMC_N"/>
</dbReference>
<dbReference type="AlphaFoldDB" id="A0A9Q8YFK7"/>
<gene>
    <name evidence="3" type="ORF">NE863_27310</name>
</gene>
<dbReference type="RefSeq" id="WP_252161187.1">
    <property type="nucleotide sequence ID" value="NZ_CP098809.1"/>
</dbReference>
<dbReference type="SUPFAM" id="SSF52540">
    <property type="entry name" value="P-loop containing nucleoside triphosphate hydrolases"/>
    <property type="match status" value="1"/>
</dbReference>
<proteinExistence type="predicted"/>
<dbReference type="PANTHER" id="PTHR32114">
    <property type="entry name" value="ABC TRANSPORTER ABCH.3"/>
    <property type="match status" value="1"/>
</dbReference>
<protein>
    <submittedName>
        <fullName evidence="3">AAA family ATPase</fullName>
    </submittedName>
</protein>
<evidence type="ECO:0000313" key="4">
    <source>
        <dbReference type="Proteomes" id="UP001055460"/>
    </source>
</evidence>
<accession>A0A9Q8YFK7</accession>
<evidence type="ECO:0000256" key="1">
    <source>
        <dbReference type="SAM" id="Coils"/>
    </source>
</evidence>
<dbReference type="EMBL" id="CP098809">
    <property type="protein sequence ID" value="USJ27631.1"/>
    <property type="molecule type" value="Genomic_DNA"/>
</dbReference>
<dbReference type="InterPro" id="IPR027417">
    <property type="entry name" value="P-loop_NTPase"/>
</dbReference>
<dbReference type="SUPFAM" id="SSF75712">
    <property type="entry name" value="Rad50 coiled-coil Zn hook"/>
    <property type="match status" value="1"/>
</dbReference>
<dbReference type="Proteomes" id="UP001055460">
    <property type="component" value="Plasmid pB"/>
</dbReference>
<dbReference type="Gene3D" id="3.40.50.300">
    <property type="entry name" value="P-loop containing nucleotide triphosphate hydrolases"/>
    <property type="match status" value="2"/>
</dbReference>
<sequence>MIPKLKSLTIENFRSIRGTVVVPLDAQVVLVHGSNGMGKTSVLSALELGLTGSISHLDRRQSGYQEFLTNIHAKSGAIQLSVEQLPNETGRAPGNLTFSSERFEANPALPKQAASFFAERCYLPQAVLGRLLEIYDEQKKGSHSELTQFVKELLRLDPLDALVDGLDHAFNVTRVRKIAPSYKQLEALLENYEVQASRLRDTLAAAEDSLRARRQRVGDLLSKLFPDETFGLELDVAALRNRASERGADEQQLSAHANDRAELLALQSRLNGPETPTADLDIAAMERREALAAEAFQAWLDGQGARLATLLSQVREEYADLAIPDLEFTDVVGDALKWCDAEVTRCDRVLQQHDKAVATLTTARAVVDRASTRIREINEKLEAGAKDARALANALAGVAPHVEGDTCPVCSRDFTELKTGSLTAHIAATIASLTSEAGHLQALAAERAEESQRLSTAQRDLVTAEAGVLAQDDLIHWRQKRSSVSSLHGQLSELVEQAEEGSRLGQNVVEARLALSTNRRALLLSSSILPELENIVSRLSGQSLNTFDSPQLALSEITNTISERIRDVEARLSLRVSLVSELDQYAREVTTVTERRKQREDVIQRATSIRSTISEINAIRERAKFVAQAASSVRSNIVRGVFSGSLNKVWRDLFVRLAPAEQFVPQFKLPADANGKVEAVLQTVHRSGKLAGTPGAMLSQGNLNTSALTLFLALNLSVPAQLPWLVLDDPVQSMDDVHIAQFAALLRTLSKDLGKQVVVAVHERALFDYLALELSPAFAGDSLITVEISRSFDGNTVADPKFFEFVDDKAVAA</sequence>
<dbReference type="PANTHER" id="PTHR32114:SF2">
    <property type="entry name" value="ABC TRANSPORTER ABCH.3"/>
    <property type="match status" value="1"/>
</dbReference>
<dbReference type="Pfam" id="PF02463">
    <property type="entry name" value="SMC_N"/>
    <property type="match status" value="1"/>
</dbReference>
<feature type="coiled-coil region" evidence="1">
    <location>
        <begin position="182"/>
        <end position="209"/>
    </location>
</feature>
<keyword evidence="3" id="KW-0614">Plasmid</keyword>